<dbReference type="SMART" id="SM00175">
    <property type="entry name" value="RAB"/>
    <property type="match status" value="1"/>
</dbReference>
<keyword evidence="1" id="KW-0547">Nucleotide-binding</keyword>
<protein>
    <submittedName>
        <fullName evidence="4">P-loop containing nucleoside triphosphate hydrolase protein</fullName>
    </submittedName>
</protein>
<dbReference type="GO" id="GO:0016020">
    <property type="term" value="C:membrane"/>
    <property type="evidence" value="ECO:0007669"/>
    <property type="project" value="InterPro"/>
</dbReference>
<reference evidence="4" key="2">
    <citation type="submission" date="2023-05" db="EMBL/GenBank/DDBJ databases">
        <authorList>
            <consortium name="Lawrence Berkeley National Laboratory"/>
            <person name="Steindorff A."/>
            <person name="Hensen N."/>
            <person name="Bonometti L."/>
            <person name="Westerberg I."/>
            <person name="Brannstrom I.O."/>
            <person name="Guillou S."/>
            <person name="Cros-Aarteil S."/>
            <person name="Calhoun S."/>
            <person name="Haridas S."/>
            <person name="Kuo A."/>
            <person name="Mondo S."/>
            <person name="Pangilinan J."/>
            <person name="Riley R."/>
            <person name="Labutti K."/>
            <person name="Andreopoulos B."/>
            <person name="Lipzen A."/>
            <person name="Chen C."/>
            <person name="Yanf M."/>
            <person name="Daum C."/>
            <person name="Ng V."/>
            <person name="Clum A."/>
            <person name="Ohm R."/>
            <person name="Martin F."/>
            <person name="Silar P."/>
            <person name="Natvig D."/>
            <person name="Lalanne C."/>
            <person name="Gautier V."/>
            <person name="Ament-Velasquez S.L."/>
            <person name="Kruys A."/>
            <person name="Hutchinson M.I."/>
            <person name="Powell A.J."/>
            <person name="Barry K."/>
            <person name="Miller A.N."/>
            <person name="Grigoriev I.V."/>
            <person name="Debuchy R."/>
            <person name="Gladieux P."/>
            <person name="Thoren M.H."/>
            <person name="Johannesson H."/>
        </authorList>
    </citation>
    <scope>NUCLEOTIDE SEQUENCE</scope>
    <source>
        <strain evidence="4">PSN243</strain>
    </source>
</reference>
<dbReference type="AlphaFoldDB" id="A0AAV9GR15"/>
<dbReference type="InterPro" id="IPR027417">
    <property type="entry name" value="P-loop_NTPase"/>
</dbReference>
<dbReference type="Pfam" id="PF00071">
    <property type="entry name" value="Ras"/>
    <property type="match status" value="1"/>
</dbReference>
<dbReference type="InterPro" id="IPR020849">
    <property type="entry name" value="Small_GTPase_Ras-type"/>
</dbReference>
<dbReference type="GO" id="GO:0003924">
    <property type="term" value="F:GTPase activity"/>
    <property type="evidence" value="ECO:0007669"/>
    <property type="project" value="InterPro"/>
</dbReference>
<reference evidence="4" key="1">
    <citation type="journal article" date="2023" name="Mol. Phylogenet. Evol.">
        <title>Genome-scale phylogeny and comparative genomics of the fungal order Sordariales.</title>
        <authorList>
            <person name="Hensen N."/>
            <person name="Bonometti L."/>
            <person name="Westerberg I."/>
            <person name="Brannstrom I.O."/>
            <person name="Guillou S."/>
            <person name="Cros-Aarteil S."/>
            <person name="Calhoun S."/>
            <person name="Haridas S."/>
            <person name="Kuo A."/>
            <person name="Mondo S."/>
            <person name="Pangilinan J."/>
            <person name="Riley R."/>
            <person name="LaButti K."/>
            <person name="Andreopoulos B."/>
            <person name="Lipzen A."/>
            <person name="Chen C."/>
            <person name="Yan M."/>
            <person name="Daum C."/>
            <person name="Ng V."/>
            <person name="Clum A."/>
            <person name="Steindorff A."/>
            <person name="Ohm R.A."/>
            <person name="Martin F."/>
            <person name="Silar P."/>
            <person name="Natvig D.O."/>
            <person name="Lalanne C."/>
            <person name="Gautier V."/>
            <person name="Ament-Velasquez S.L."/>
            <person name="Kruys A."/>
            <person name="Hutchinson M.I."/>
            <person name="Powell A.J."/>
            <person name="Barry K."/>
            <person name="Miller A.N."/>
            <person name="Grigoriev I.V."/>
            <person name="Debuchy R."/>
            <person name="Gladieux P."/>
            <person name="Hiltunen Thoren M."/>
            <person name="Johannesson H."/>
        </authorList>
    </citation>
    <scope>NUCLEOTIDE SEQUENCE</scope>
    <source>
        <strain evidence="4">PSN243</strain>
    </source>
</reference>
<gene>
    <name evidence="4" type="ORF">QBC34DRAFT_463741</name>
</gene>
<dbReference type="InterPro" id="IPR001806">
    <property type="entry name" value="Small_GTPase"/>
</dbReference>
<dbReference type="SMART" id="SM00173">
    <property type="entry name" value="RAS"/>
    <property type="match status" value="1"/>
</dbReference>
<dbReference type="GO" id="GO:0005525">
    <property type="term" value="F:GTP binding"/>
    <property type="evidence" value="ECO:0007669"/>
    <property type="project" value="UniProtKB-KW"/>
</dbReference>
<dbReference type="PRINTS" id="PR00449">
    <property type="entry name" value="RASTRNSFRMNG"/>
</dbReference>
<dbReference type="PANTHER" id="PTHR24070">
    <property type="entry name" value="RAS, DI-RAS, AND RHEB FAMILY MEMBERS OF SMALL GTPASE SUPERFAMILY"/>
    <property type="match status" value="1"/>
</dbReference>
<accession>A0AAV9GR15</accession>
<feature type="coiled-coil region" evidence="3">
    <location>
        <begin position="251"/>
        <end position="286"/>
    </location>
</feature>
<sequence>MGRDLERRRTMVNSFVWTAEEAKYLKAVLRWQDAPPNPEEERRLRAAAAEKEAERNKRQPAGEFRVLVIGARGVGKTSILTRFGTNTFHPSPLPPDPFYERGCRHPIDLDGTPYTIDALEMPSKHLLSNPMLEQALAITEAAILVYDVRDPTTLSLAEGIADFMRETLTSPAATSQRDYALLLVGNKSDCPPADRQIPWSAGSKAAASLRVPSTTSPGGVSTGCAFLEVSAKTGENVEQIFPAVGREILRLKRLGQQRREKEEMLAREAKERAAAAQAGVQGARKKMGLWRILFFRKGGQQQAPQAAAVH</sequence>
<dbReference type="GO" id="GO:0007165">
    <property type="term" value="P:signal transduction"/>
    <property type="evidence" value="ECO:0007669"/>
    <property type="project" value="InterPro"/>
</dbReference>
<dbReference type="PROSITE" id="PS51419">
    <property type="entry name" value="RAB"/>
    <property type="match status" value="1"/>
</dbReference>
<dbReference type="PROSITE" id="PS51421">
    <property type="entry name" value="RAS"/>
    <property type="match status" value="1"/>
</dbReference>
<keyword evidence="2" id="KW-0342">GTP-binding</keyword>
<evidence type="ECO:0000256" key="1">
    <source>
        <dbReference type="ARBA" id="ARBA00022741"/>
    </source>
</evidence>
<evidence type="ECO:0000313" key="5">
    <source>
        <dbReference type="Proteomes" id="UP001321760"/>
    </source>
</evidence>
<evidence type="ECO:0000256" key="3">
    <source>
        <dbReference type="SAM" id="Coils"/>
    </source>
</evidence>
<organism evidence="4 5">
    <name type="scientific">Podospora aff. communis PSN243</name>
    <dbReference type="NCBI Taxonomy" id="3040156"/>
    <lineage>
        <taxon>Eukaryota</taxon>
        <taxon>Fungi</taxon>
        <taxon>Dikarya</taxon>
        <taxon>Ascomycota</taxon>
        <taxon>Pezizomycotina</taxon>
        <taxon>Sordariomycetes</taxon>
        <taxon>Sordariomycetidae</taxon>
        <taxon>Sordariales</taxon>
        <taxon>Podosporaceae</taxon>
        <taxon>Podospora</taxon>
    </lineage>
</organism>
<name>A0AAV9GR15_9PEZI</name>
<keyword evidence="5" id="KW-1185">Reference proteome</keyword>
<keyword evidence="3" id="KW-0175">Coiled coil</keyword>
<proteinExistence type="predicted"/>
<evidence type="ECO:0000313" key="4">
    <source>
        <dbReference type="EMBL" id="KAK4449106.1"/>
    </source>
</evidence>
<comment type="caution">
    <text evidence="4">The sequence shown here is derived from an EMBL/GenBank/DDBJ whole genome shotgun (WGS) entry which is preliminary data.</text>
</comment>
<keyword evidence="4" id="KW-0378">Hydrolase</keyword>
<dbReference type="EMBL" id="MU865939">
    <property type="protein sequence ID" value="KAK4449106.1"/>
    <property type="molecule type" value="Genomic_DNA"/>
</dbReference>
<evidence type="ECO:0000256" key="2">
    <source>
        <dbReference type="ARBA" id="ARBA00023134"/>
    </source>
</evidence>
<dbReference type="Gene3D" id="3.40.50.300">
    <property type="entry name" value="P-loop containing nucleotide triphosphate hydrolases"/>
    <property type="match status" value="1"/>
</dbReference>
<dbReference type="Proteomes" id="UP001321760">
    <property type="component" value="Unassembled WGS sequence"/>
</dbReference>
<dbReference type="SUPFAM" id="SSF52540">
    <property type="entry name" value="P-loop containing nucleoside triphosphate hydrolases"/>
    <property type="match status" value="1"/>
</dbReference>